<feature type="compositionally biased region" description="Low complexity" evidence="1">
    <location>
        <begin position="27"/>
        <end position="51"/>
    </location>
</feature>
<organism evidence="3 4">
    <name type="scientific">Linnemannia elongata AG-77</name>
    <dbReference type="NCBI Taxonomy" id="1314771"/>
    <lineage>
        <taxon>Eukaryota</taxon>
        <taxon>Fungi</taxon>
        <taxon>Fungi incertae sedis</taxon>
        <taxon>Mucoromycota</taxon>
        <taxon>Mortierellomycotina</taxon>
        <taxon>Mortierellomycetes</taxon>
        <taxon>Mortierellales</taxon>
        <taxon>Mortierellaceae</taxon>
        <taxon>Linnemannia</taxon>
    </lineage>
</organism>
<dbReference type="EMBL" id="KV442046">
    <property type="protein sequence ID" value="OAQ28676.1"/>
    <property type="molecule type" value="Genomic_DNA"/>
</dbReference>
<sequence length="528" mass="55830">MVTSLPSLPSTSSHSKKSTYIPRYDSTTHNNSPTAPSSPSSSSNNVQSISPLPTTSKNSRTRFHNHNSHVILPPPMAAFSSSPPDSPASSPGSSRCRSGKSSGSPSFHSMASLTPSIASSSYTQKMARREKRHFQSSSTTYSSSISSSPSGKSPSSSERNKKKGGVAFLASQPTLPFLNRSAPASASASALAQPASTAKPKDRFLTRSSLSFTALSKVSSSPRKSPLTAANTVAAPTPNSVSQKQQPAPKIALQPTPSTASNHSIRTSLRNRISTWASSVRQSFTAAHQDHSSSLSSSPAPISPSTPTRVIPKPLLSESHSVLPSPYSSPQELSIPTTTTPVLFSSNEDLADLKDMTMATPYSAAPKEAIGGRMPSPLLRLVQETEKTNEVKETAKIHHSHRLYPSAITSTPARSTPKLVVQTTPPKYPAPAAPVCTTAQYTPRRASAFGWSNSRNPSAAPATSIPVIASSLLATPTTATGTKANIRTYTFQSSLERARFLNQSRRRKVGSGLITLFCIAAIVILILC</sequence>
<feature type="compositionally biased region" description="Polar residues" evidence="1">
    <location>
        <begin position="107"/>
        <end position="124"/>
    </location>
</feature>
<evidence type="ECO:0000313" key="3">
    <source>
        <dbReference type="EMBL" id="OAQ28676.1"/>
    </source>
</evidence>
<evidence type="ECO:0000256" key="1">
    <source>
        <dbReference type="SAM" id="MobiDB-lite"/>
    </source>
</evidence>
<keyword evidence="2" id="KW-0812">Transmembrane</keyword>
<keyword evidence="2" id="KW-1133">Transmembrane helix</keyword>
<reference evidence="3 4" key="1">
    <citation type="submission" date="2016-05" db="EMBL/GenBank/DDBJ databases">
        <title>Genome sequencing reveals origins of a unique bacterial endosymbiosis in the earliest lineages of terrestrial Fungi.</title>
        <authorList>
            <consortium name="DOE Joint Genome Institute"/>
            <person name="Uehling J."/>
            <person name="Gryganskyi A."/>
            <person name="Hameed K."/>
            <person name="Tschaplinski T."/>
            <person name="Misztal P."/>
            <person name="Wu S."/>
            <person name="Desiro A."/>
            <person name="Vande Pol N."/>
            <person name="Du Z.-Y."/>
            <person name="Zienkiewicz A."/>
            <person name="Zienkiewicz K."/>
            <person name="Morin E."/>
            <person name="Tisserant E."/>
            <person name="Splivallo R."/>
            <person name="Hainaut M."/>
            <person name="Henrissat B."/>
            <person name="Ohm R."/>
            <person name="Kuo A."/>
            <person name="Yan J."/>
            <person name="Lipzen A."/>
            <person name="Nolan M."/>
            <person name="Labutti K."/>
            <person name="Barry K."/>
            <person name="Goldstein A."/>
            <person name="Labbe J."/>
            <person name="Schadt C."/>
            <person name="Tuskan G."/>
            <person name="Grigoriev I."/>
            <person name="Martin F."/>
            <person name="Vilgalys R."/>
            <person name="Bonito G."/>
        </authorList>
    </citation>
    <scope>NUCLEOTIDE SEQUENCE [LARGE SCALE GENOMIC DNA]</scope>
    <source>
        <strain evidence="3 4">AG-77</strain>
    </source>
</reference>
<feature type="compositionally biased region" description="Polar residues" evidence="1">
    <location>
        <begin position="255"/>
        <end position="264"/>
    </location>
</feature>
<proteinExistence type="predicted"/>
<evidence type="ECO:0000313" key="4">
    <source>
        <dbReference type="Proteomes" id="UP000078512"/>
    </source>
</evidence>
<feature type="region of interest" description="Disordered" evidence="1">
    <location>
        <begin position="1"/>
        <end position="163"/>
    </location>
</feature>
<dbReference type="Proteomes" id="UP000078512">
    <property type="component" value="Unassembled WGS sequence"/>
</dbReference>
<feature type="compositionally biased region" description="Low complexity" evidence="1">
    <location>
        <begin position="136"/>
        <end position="157"/>
    </location>
</feature>
<keyword evidence="2" id="KW-0472">Membrane</keyword>
<feature type="region of interest" description="Disordered" evidence="1">
    <location>
        <begin position="287"/>
        <end position="312"/>
    </location>
</feature>
<feature type="region of interest" description="Disordered" evidence="1">
    <location>
        <begin position="216"/>
        <end position="264"/>
    </location>
</feature>
<dbReference type="AlphaFoldDB" id="A0A197JW66"/>
<feature type="compositionally biased region" description="Low complexity" evidence="1">
    <location>
        <begin position="1"/>
        <end position="13"/>
    </location>
</feature>
<gene>
    <name evidence="3" type="ORF">K457DRAFT_138433</name>
</gene>
<keyword evidence="4" id="KW-1185">Reference proteome</keyword>
<protein>
    <submittedName>
        <fullName evidence="3">Uncharacterized protein</fullName>
    </submittedName>
</protein>
<dbReference type="OrthoDB" id="2450006at2759"/>
<feature type="transmembrane region" description="Helical" evidence="2">
    <location>
        <begin position="509"/>
        <end position="527"/>
    </location>
</feature>
<name>A0A197JW66_9FUNG</name>
<feature type="compositionally biased region" description="Low complexity" evidence="1">
    <location>
        <begin position="77"/>
        <end position="106"/>
    </location>
</feature>
<evidence type="ECO:0000256" key="2">
    <source>
        <dbReference type="SAM" id="Phobius"/>
    </source>
</evidence>
<accession>A0A197JW66</accession>
<feature type="compositionally biased region" description="Low complexity" evidence="1">
    <location>
        <begin position="228"/>
        <end position="239"/>
    </location>
</feature>
<feature type="compositionally biased region" description="Low complexity" evidence="1">
    <location>
        <begin position="292"/>
        <end position="307"/>
    </location>
</feature>